<feature type="disulfide bond" evidence="6">
    <location>
        <begin position="147"/>
        <end position="166"/>
    </location>
</feature>
<reference evidence="8" key="2">
    <citation type="submission" date="2015-06" db="UniProtKB">
        <authorList>
            <consortium name="EnsemblMetazoa"/>
        </authorList>
    </citation>
    <scope>IDENTIFICATION</scope>
</reference>
<dbReference type="PANTHER" id="PTHR19282:SF544">
    <property type="entry name" value="TETRASPANIN"/>
    <property type="match status" value="1"/>
</dbReference>
<dbReference type="EnsemblMetazoa" id="tetur03g08590.1">
    <property type="protein sequence ID" value="tetur03g08590.1"/>
    <property type="gene ID" value="tetur03g08590"/>
</dbReference>
<dbReference type="EMBL" id="CAEY01001145">
    <property type="status" value="NOT_ANNOTATED_CDS"/>
    <property type="molecule type" value="Genomic_DNA"/>
</dbReference>
<sequence length="265" mass="29219">MVQGGMSCVKYLLGVFNFAFFLSSIGIITLCVRSIGMPESAEKILDVDNRHLIVMVAASVVLLIISFLGCWGALRENHCMLVSYGVLLLIIILVEVAVGTLAFLYSNKVEELAYQAMNKTMSSYVMDDENSTSTRLIDDLQKNVKCCGVYNYTDFLSRFDKLPLSCCGKLRAVSALKPITDLETNTTGSQFFPYNSRTVGASDRNETCLPNEAFTEGCAHKLWDLMYKYYGPIGGILIGVAVIQLLGCILSCAFAHSIKQDYEVV</sequence>
<organism evidence="8 9">
    <name type="scientific">Tetranychus urticae</name>
    <name type="common">Two-spotted spider mite</name>
    <dbReference type="NCBI Taxonomy" id="32264"/>
    <lineage>
        <taxon>Eukaryota</taxon>
        <taxon>Metazoa</taxon>
        <taxon>Ecdysozoa</taxon>
        <taxon>Arthropoda</taxon>
        <taxon>Chelicerata</taxon>
        <taxon>Arachnida</taxon>
        <taxon>Acari</taxon>
        <taxon>Acariformes</taxon>
        <taxon>Trombidiformes</taxon>
        <taxon>Prostigmata</taxon>
        <taxon>Eleutherengona</taxon>
        <taxon>Raphignathae</taxon>
        <taxon>Tetranychoidea</taxon>
        <taxon>Tetranychidae</taxon>
        <taxon>Tetranychus</taxon>
    </lineage>
</organism>
<keyword evidence="9" id="KW-1185">Reference proteome</keyword>
<dbReference type="GO" id="GO:0005886">
    <property type="term" value="C:plasma membrane"/>
    <property type="evidence" value="ECO:0007669"/>
    <property type="project" value="TreeGrafter"/>
</dbReference>
<name>T1K0Q0_TETUR</name>
<dbReference type="InterPro" id="IPR018499">
    <property type="entry name" value="Tetraspanin/Peripherin"/>
</dbReference>
<dbReference type="AlphaFoldDB" id="T1K0Q0"/>
<keyword evidence="3 7" id="KW-0812">Transmembrane</keyword>
<dbReference type="SUPFAM" id="SSF48652">
    <property type="entry name" value="Tetraspanin"/>
    <property type="match status" value="1"/>
</dbReference>
<dbReference type="InterPro" id="IPR008952">
    <property type="entry name" value="Tetraspanin_EC2_sf"/>
</dbReference>
<evidence type="ECO:0000256" key="7">
    <source>
        <dbReference type="RuleBase" id="RU361218"/>
    </source>
</evidence>
<evidence type="ECO:0000256" key="1">
    <source>
        <dbReference type="ARBA" id="ARBA00004141"/>
    </source>
</evidence>
<comment type="similarity">
    <text evidence="2 7">Belongs to the tetraspanin (TM4SF) family.</text>
</comment>
<dbReference type="OMA" id="GCAHKLW"/>
<dbReference type="InterPro" id="IPR000301">
    <property type="entry name" value="Tetraspanin_animals"/>
</dbReference>
<feature type="transmembrane region" description="Helical" evidence="7">
    <location>
        <begin position="80"/>
        <end position="105"/>
    </location>
</feature>
<evidence type="ECO:0000256" key="3">
    <source>
        <dbReference type="ARBA" id="ARBA00022692"/>
    </source>
</evidence>
<dbReference type="PRINTS" id="PR00259">
    <property type="entry name" value="TMFOUR"/>
</dbReference>
<evidence type="ECO:0000256" key="2">
    <source>
        <dbReference type="ARBA" id="ARBA00006840"/>
    </source>
</evidence>
<comment type="subcellular location">
    <subcellularLocation>
        <location evidence="1 7">Membrane</location>
        <topology evidence="1 7">Multi-pass membrane protein</topology>
    </subcellularLocation>
</comment>
<protein>
    <recommendedName>
        <fullName evidence="7">Tetraspanin</fullName>
    </recommendedName>
</protein>
<feature type="transmembrane region" description="Helical" evidence="7">
    <location>
        <begin position="12"/>
        <end position="32"/>
    </location>
</feature>
<evidence type="ECO:0000256" key="4">
    <source>
        <dbReference type="ARBA" id="ARBA00022989"/>
    </source>
</evidence>
<dbReference type="Pfam" id="PF00335">
    <property type="entry name" value="Tetraspanin"/>
    <property type="match status" value="1"/>
</dbReference>
<gene>
    <name evidence="8" type="primary">107372249</name>
</gene>
<keyword evidence="5 7" id="KW-0472">Membrane</keyword>
<evidence type="ECO:0000256" key="6">
    <source>
        <dbReference type="PIRSR" id="PIRSR002419-1"/>
    </source>
</evidence>
<dbReference type="STRING" id="32264.T1K0Q0"/>
<dbReference type="eggNOG" id="KOG3882">
    <property type="taxonomic scope" value="Eukaryota"/>
</dbReference>
<evidence type="ECO:0000313" key="9">
    <source>
        <dbReference type="Proteomes" id="UP000015104"/>
    </source>
</evidence>
<dbReference type="PIRSF" id="PIRSF002419">
    <property type="entry name" value="Tetraspanin"/>
    <property type="match status" value="1"/>
</dbReference>
<dbReference type="Gene3D" id="1.10.1450.10">
    <property type="entry name" value="Tetraspanin"/>
    <property type="match status" value="1"/>
</dbReference>
<feature type="transmembrane region" description="Helical" evidence="7">
    <location>
        <begin position="229"/>
        <end position="256"/>
    </location>
</feature>
<dbReference type="KEGG" id="tut:107372249"/>
<keyword evidence="4 7" id="KW-1133">Transmembrane helix</keyword>
<dbReference type="CDD" id="cd03127">
    <property type="entry name" value="tetraspanin_LEL"/>
    <property type="match status" value="1"/>
</dbReference>
<dbReference type="Proteomes" id="UP000015104">
    <property type="component" value="Unassembled WGS sequence"/>
</dbReference>
<feature type="transmembrane region" description="Helical" evidence="7">
    <location>
        <begin position="52"/>
        <end position="74"/>
    </location>
</feature>
<reference evidence="9" key="1">
    <citation type="submission" date="2011-08" db="EMBL/GenBank/DDBJ databases">
        <authorList>
            <person name="Rombauts S."/>
        </authorList>
    </citation>
    <scope>NUCLEOTIDE SEQUENCE</scope>
    <source>
        <strain evidence="9">London</strain>
    </source>
</reference>
<proteinExistence type="inferred from homology"/>
<evidence type="ECO:0000256" key="5">
    <source>
        <dbReference type="ARBA" id="ARBA00023136"/>
    </source>
</evidence>
<accession>T1K0Q0</accession>
<keyword evidence="6" id="KW-1015">Disulfide bond</keyword>
<dbReference type="PANTHER" id="PTHR19282">
    <property type="entry name" value="TETRASPANIN"/>
    <property type="match status" value="1"/>
</dbReference>
<evidence type="ECO:0000313" key="8">
    <source>
        <dbReference type="EnsemblMetazoa" id="tetur03g08590.1"/>
    </source>
</evidence>
<dbReference type="OrthoDB" id="6366642at2759"/>
<dbReference type="HOGENOM" id="CLU_055524_6_1_1"/>